<dbReference type="Proteomes" id="UP000238479">
    <property type="component" value="Chromosome 2"/>
</dbReference>
<evidence type="ECO:0000313" key="3">
    <source>
        <dbReference type="Proteomes" id="UP000238479"/>
    </source>
</evidence>
<proteinExistence type="predicted"/>
<dbReference type="AlphaFoldDB" id="A0A2P6RRR6"/>
<dbReference type="InterPro" id="IPR056777">
    <property type="entry name" value="Ycf2_N"/>
</dbReference>
<protein>
    <recommendedName>
        <fullName evidence="1">Ycf2 N-terminal domain-containing protein</fullName>
    </recommendedName>
</protein>
<reference evidence="2 3" key="1">
    <citation type="journal article" date="2018" name="Nat. Genet.">
        <title>The Rosa genome provides new insights in the design of modern roses.</title>
        <authorList>
            <person name="Bendahmane M."/>
        </authorList>
    </citation>
    <scope>NUCLEOTIDE SEQUENCE [LARGE SCALE GENOMIC DNA]</scope>
    <source>
        <strain evidence="3">cv. Old Blush</strain>
    </source>
</reference>
<dbReference type="STRING" id="74649.A0A2P6RRR6"/>
<keyword evidence="3" id="KW-1185">Reference proteome</keyword>
<evidence type="ECO:0000313" key="2">
    <source>
        <dbReference type="EMBL" id="PRQ49125.1"/>
    </source>
</evidence>
<organism evidence="2 3">
    <name type="scientific">Rosa chinensis</name>
    <name type="common">China rose</name>
    <dbReference type="NCBI Taxonomy" id="74649"/>
    <lineage>
        <taxon>Eukaryota</taxon>
        <taxon>Viridiplantae</taxon>
        <taxon>Streptophyta</taxon>
        <taxon>Embryophyta</taxon>
        <taxon>Tracheophyta</taxon>
        <taxon>Spermatophyta</taxon>
        <taxon>Magnoliopsida</taxon>
        <taxon>eudicotyledons</taxon>
        <taxon>Gunneridae</taxon>
        <taxon>Pentapetalae</taxon>
        <taxon>rosids</taxon>
        <taxon>fabids</taxon>
        <taxon>Rosales</taxon>
        <taxon>Rosaceae</taxon>
        <taxon>Rosoideae</taxon>
        <taxon>Rosoideae incertae sedis</taxon>
        <taxon>Rosa</taxon>
    </lineage>
</organism>
<dbReference type="OMA" id="EMTNLFT"/>
<feature type="domain" description="Ycf2 N-terminal" evidence="1">
    <location>
        <begin position="1"/>
        <end position="208"/>
    </location>
</feature>
<accession>A0A2P6RRR6</accession>
<name>A0A2P6RRR6_ROSCH</name>
<comment type="caution">
    <text evidence="2">The sequence shown here is derived from an EMBL/GenBank/DDBJ whole genome shotgun (WGS) entry which is preliminary data.</text>
</comment>
<gene>
    <name evidence="2" type="ORF">RchiOBHm_Chr2g0118451</name>
</gene>
<evidence type="ECO:0000259" key="1">
    <source>
        <dbReference type="Pfam" id="PF05695"/>
    </source>
</evidence>
<dbReference type="Pfam" id="PF05695">
    <property type="entry name" value="Ycf2"/>
    <property type="match status" value="1"/>
</dbReference>
<sequence length="208" mass="25017">MVPKDELDSSNEISFLNKNLFCDLFHLFHDLNRGGYTLHHDFESEERFQEMADLFTLSITEPDSLYHKGFSFSIDSYRLDQKQFLNEVFNSRDESKKKSLLVLPPIFYEENESFYRRIRKKWVRTSYGNDLEDPKPKIVVFASNNIMEAVNQYRLIRNLIQIQYSTYGYIRNVLNRFFLMNRSDCNFKYGIQRDQIENDTLNHRTIMK</sequence>
<dbReference type="EMBL" id="PDCK01000040">
    <property type="protein sequence ID" value="PRQ49125.1"/>
    <property type="molecule type" value="Genomic_DNA"/>
</dbReference>
<dbReference type="Gramene" id="PRQ49125">
    <property type="protein sequence ID" value="PRQ49125"/>
    <property type="gene ID" value="RchiOBHm_Chr2g0118451"/>
</dbReference>